<sequence length="107" mass="11773">MIGVTHFQPRRQSPGAAFFECYCISSSESQQQSPNKASFVTVSVMACIAHQSLAALSCFWSIMLGSLTALLLKLFPTGYQQIQETISFQFVSGFKHPTSILQMDCPS</sequence>
<evidence type="ECO:0000313" key="1">
    <source>
        <dbReference type="EMBL" id="GFQ94196.1"/>
    </source>
</evidence>
<proteinExistence type="predicted"/>
<dbReference type="EMBL" id="BMAO01024276">
    <property type="protein sequence ID" value="GFQ94196.1"/>
    <property type="molecule type" value="Genomic_DNA"/>
</dbReference>
<dbReference type="Proteomes" id="UP000887116">
    <property type="component" value="Unassembled WGS sequence"/>
</dbReference>
<dbReference type="AlphaFoldDB" id="A0A8X6G220"/>
<protein>
    <submittedName>
        <fullName evidence="1">Uncharacterized protein</fullName>
    </submittedName>
</protein>
<accession>A0A8X6G220</accession>
<comment type="caution">
    <text evidence="1">The sequence shown here is derived from an EMBL/GenBank/DDBJ whole genome shotgun (WGS) entry which is preliminary data.</text>
</comment>
<keyword evidence="2" id="KW-1185">Reference proteome</keyword>
<organism evidence="1 2">
    <name type="scientific">Trichonephila clavata</name>
    <name type="common">Joro spider</name>
    <name type="synonym">Nephila clavata</name>
    <dbReference type="NCBI Taxonomy" id="2740835"/>
    <lineage>
        <taxon>Eukaryota</taxon>
        <taxon>Metazoa</taxon>
        <taxon>Ecdysozoa</taxon>
        <taxon>Arthropoda</taxon>
        <taxon>Chelicerata</taxon>
        <taxon>Arachnida</taxon>
        <taxon>Araneae</taxon>
        <taxon>Araneomorphae</taxon>
        <taxon>Entelegynae</taxon>
        <taxon>Araneoidea</taxon>
        <taxon>Nephilidae</taxon>
        <taxon>Trichonephila</taxon>
    </lineage>
</organism>
<name>A0A8X6G220_TRICU</name>
<reference evidence="1" key="1">
    <citation type="submission" date="2020-07" db="EMBL/GenBank/DDBJ databases">
        <title>Multicomponent nature underlies the extraordinary mechanical properties of spider dragline silk.</title>
        <authorList>
            <person name="Kono N."/>
            <person name="Nakamura H."/>
            <person name="Mori M."/>
            <person name="Yoshida Y."/>
            <person name="Ohtoshi R."/>
            <person name="Malay A.D."/>
            <person name="Moran D.A.P."/>
            <person name="Tomita M."/>
            <person name="Numata K."/>
            <person name="Arakawa K."/>
        </authorList>
    </citation>
    <scope>NUCLEOTIDE SEQUENCE</scope>
</reference>
<gene>
    <name evidence="1" type="ORF">TNCT_541351</name>
</gene>
<evidence type="ECO:0000313" key="2">
    <source>
        <dbReference type="Proteomes" id="UP000887116"/>
    </source>
</evidence>